<evidence type="ECO:0000256" key="1">
    <source>
        <dbReference type="SAM" id="Phobius"/>
    </source>
</evidence>
<sequence>MERPTYRPLKKTLIAVSLVIALAGAAVAGAGVLAGGAENLYLPDFLHAALSDGDPDDAQPGTAREPAL</sequence>
<keyword evidence="1" id="KW-1133">Transmembrane helix</keyword>
<organism evidence="2 3">
    <name type="scientific">Gordonibacter massiliensis</name>
    <name type="common">ex Traore et al. 2017</name>
    <dbReference type="NCBI Taxonomy" id="1841863"/>
    <lineage>
        <taxon>Bacteria</taxon>
        <taxon>Bacillati</taxon>
        <taxon>Actinomycetota</taxon>
        <taxon>Coriobacteriia</taxon>
        <taxon>Eggerthellales</taxon>
        <taxon>Eggerthellaceae</taxon>
        <taxon>Gordonibacter</taxon>
    </lineage>
</organism>
<proteinExistence type="predicted"/>
<feature type="transmembrane region" description="Helical" evidence="1">
    <location>
        <begin position="12"/>
        <end position="34"/>
    </location>
</feature>
<dbReference type="Proteomes" id="UP000587396">
    <property type="component" value="Unassembled WGS sequence"/>
</dbReference>
<evidence type="ECO:0000313" key="2">
    <source>
        <dbReference type="EMBL" id="MBC2890164.1"/>
    </source>
</evidence>
<dbReference type="EMBL" id="JACMSE010000010">
    <property type="protein sequence ID" value="MBC2890164.1"/>
    <property type="molecule type" value="Genomic_DNA"/>
</dbReference>
<keyword evidence="1" id="KW-0472">Membrane</keyword>
<reference evidence="2 3" key="1">
    <citation type="submission" date="2020-08" db="EMBL/GenBank/DDBJ databases">
        <authorList>
            <person name="Liu C."/>
            <person name="Sun Q."/>
        </authorList>
    </citation>
    <scope>NUCLEOTIDE SEQUENCE [LARGE SCALE GENOMIC DNA]</scope>
    <source>
        <strain evidence="2 3">N22</strain>
    </source>
</reference>
<keyword evidence="1" id="KW-0812">Transmembrane</keyword>
<comment type="caution">
    <text evidence="2">The sequence shown here is derived from an EMBL/GenBank/DDBJ whole genome shotgun (WGS) entry which is preliminary data.</text>
</comment>
<protein>
    <submittedName>
        <fullName evidence="2">Uncharacterized protein</fullName>
    </submittedName>
</protein>
<evidence type="ECO:0000313" key="3">
    <source>
        <dbReference type="Proteomes" id="UP000587396"/>
    </source>
</evidence>
<dbReference type="RefSeq" id="WP_185905900.1">
    <property type="nucleotide sequence ID" value="NZ_JAASIO010000006.1"/>
</dbReference>
<name>A0A842JFE7_9ACTN</name>
<accession>A0A842JFE7</accession>
<gene>
    <name evidence="2" type="ORF">H7313_12550</name>
</gene>
<keyword evidence="3" id="KW-1185">Reference proteome</keyword>
<dbReference type="AlphaFoldDB" id="A0A842JFE7"/>